<dbReference type="OrthoDB" id="4577708at2"/>
<dbReference type="PANTHER" id="PTHR35936:SF17">
    <property type="entry name" value="ARGININE-BINDING EXTRACELLULAR PROTEIN ARTP"/>
    <property type="match status" value="1"/>
</dbReference>
<dbReference type="InterPro" id="IPR001638">
    <property type="entry name" value="Solute-binding_3/MltF_N"/>
</dbReference>
<dbReference type="Proteomes" id="UP000237889">
    <property type="component" value="Chromosome"/>
</dbReference>
<dbReference type="Gene3D" id="3.40.190.10">
    <property type="entry name" value="Periplasmic binding protein-like II"/>
    <property type="match status" value="2"/>
</dbReference>
<evidence type="ECO:0000256" key="1">
    <source>
        <dbReference type="ARBA" id="ARBA00022729"/>
    </source>
</evidence>
<reference evidence="4 5" key="1">
    <citation type="submission" date="2018-03" db="EMBL/GenBank/DDBJ databases">
        <title>Genome sequencing of Phreatobacter sp.</title>
        <authorList>
            <person name="Kim S.-J."/>
            <person name="Heo J."/>
            <person name="Kwon S.-W."/>
        </authorList>
    </citation>
    <scope>NUCLEOTIDE SEQUENCE [LARGE SCALE GENOMIC DNA]</scope>
    <source>
        <strain evidence="4 5">S-12</strain>
    </source>
</reference>
<dbReference type="EMBL" id="CP027668">
    <property type="protein sequence ID" value="AVO45110.1"/>
    <property type="molecule type" value="Genomic_DNA"/>
</dbReference>
<gene>
    <name evidence="4" type="ORF">C6569_08580</name>
</gene>
<dbReference type="PANTHER" id="PTHR35936">
    <property type="entry name" value="MEMBRANE-BOUND LYTIC MUREIN TRANSGLYCOSYLASE F"/>
    <property type="match status" value="1"/>
</dbReference>
<dbReference type="CDD" id="cd01004">
    <property type="entry name" value="PBP2_MidA_like"/>
    <property type="match status" value="1"/>
</dbReference>
<evidence type="ECO:0000259" key="3">
    <source>
        <dbReference type="SMART" id="SM00062"/>
    </source>
</evidence>
<organism evidence="4 5">
    <name type="scientific">Phreatobacter cathodiphilus</name>
    <dbReference type="NCBI Taxonomy" id="1868589"/>
    <lineage>
        <taxon>Bacteria</taxon>
        <taxon>Pseudomonadati</taxon>
        <taxon>Pseudomonadota</taxon>
        <taxon>Alphaproteobacteria</taxon>
        <taxon>Hyphomicrobiales</taxon>
        <taxon>Phreatobacteraceae</taxon>
        <taxon>Phreatobacter</taxon>
    </lineage>
</organism>
<feature type="signal peptide" evidence="2">
    <location>
        <begin position="1"/>
        <end position="22"/>
    </location>
</feature>
<feature type="chain" id="PRO_5015552528" evidence="2">
    <location>
        <begin position="23"/>
        <end position="280"/>
    </location>
</feature>
<keyword evidence="1 2" id="KW-0732">Signal</keyword>
<name>A0A2S0NAB4_9HYPH</name>
<evidence type="ECO:0000313" key="5">
    <source>
        <dbReference type="Proteomes" id="UP000237889"/>
    </source>
</evidence>
<dbReference type="AlphaFoldDB" id="A0A2S0NAB4"/>
<feature type="domain" description="Solute-binding protein family 3/N-terminal" evidence="3">
    <location>
        <begin position="37"/>
        <end position="267"/>
    </location>
</feature>
<sequence length="280" mass="29857">MTFRTIAFAAGLAALVSTAASAQQPIPLPDAIRTAGVVRIGIEATYPPMAYKDPATNERRGFNVDLVTEIAKVLGLRIQWEEMAFAQLIPALTTNRIDFSGSSMTDLPARRERLSFVDYISTGPQIFAMTAQAADINQPTDLCGKSIATPRTTAYFPTLQAWSQANCVAQGRPAVNVVGTEGAAATRTDLRQARVNAAVLGAEYVVFLAQQEPGAIKPIGTPIGRNMSGLAFPKESTVLRDAVAAALNRLIENGTYMTLLKKHGLEAQALARAEIDAGQP</sequence>
<accession>A0A2S0NAB4</accession>
<keyword evidence="5" id="KW-1185">Reference proteome</keyword>
<dbReference type="RefSeq" id="WP_106748451.1">
    <property type="nucleotide sequence ID" value="NZ_CP027668.1"/>
</dbReference>
<evidence type="ECO:0000313" key="4">
    <source>
        <dbReference type="EMBL" id="AVO45110.1"/>
    </source>
</evidence>
<dbReference type="SUPFAM" id="SSF53850">
    <property type="entry name" value="Periplasmic binding protein-like II"/>
    <property type="match status" value="1"/>
</dbReference>
<dbReference type="Pfam" id="PF00497">
    <property type="entry name" value="SBP_bac_3"/>
    <property type="match status" value="1"/>
</dbReference>
<dbReference type="SMART" id="SM00062">
    <property type="entry name" value="PBPb"/>
    <property type="match status" value="1"/>
</dbReference>
<dbReference type="KEGG" id="phr:C6569_08580"/>
<proteinExistence type="predicted"/>
<protein>
    <submittedName>
        <fullName evidence="4">Amino acid ABC transporter substrate-binding protein</fullName>
    </submittedName>
</protein>
<evidence type="ECO:0000256" key="2">
    <source>
        <dbReference type="SAM" id="SignalP"/>
    </source>
</evidence>